<dbReference type="GO" id="GO:0005524">
    <property type="term" value="F:ATP binding"/>
    <property type="evidence" value="ECO:0007669"/>
    <property type="project" value="UniProtKB-KW"/>
</dbReference>
<dbReference type="SMART" id="SM00065">
    <property type="entry name" value="GAF"/>
    <property type="match status" value="2"/>
</dbReference>
<evidence type="ECO:0000256" key="4">
    <source>
        <dbReference type="ARBA" id="ARBA00022679"/>
    </source>
</evidence>
<keyword evidence="5" id="KW-0812">Transmembrane</keyword>
<dbReference type="Pfam" id="PF01590">
    <property type="entry name" value="GAF"/>
    <property type="match status" value="1"/>
</dbReference>
<dbReference type="Pfam" id="PF13188">
    <property type="entry name" value="PAS_8"/>
    <property type="match status" value="1"/>
</dbReference>
<evidence type="ECO:0000313" key="14">
    <source>
        <dbReference type="EMBL" id="AKB77546.1"/>
    </source>
</evidence>
<feature type="coiled-coil region" evidence="10">
    <location>
        <begin position="686"/>
        <end position="721"/>
    </location>
</feature>
<keyword evidence="8" id="KW-1133">Transmembrane helix</keyword>
<dbReference type="GO" id="GO:0016301">
    <property type="term" value="F:kinase activity"/>
    <property type="evidence" value="ECO:0007669"/>
    <property type="project" value="UniProtKB-KW"/>
</dbReference>
<dbReference type="PANTHER" id="PTHR43065">
    <property type="entry name" value="SENSOR HISTIDINE KINASE"/>
    <property type="match status" value="1"/>
</dbReference>
<dbReference type="InterPro" id="IPR001610">
    <property type="entry name" value="PAC"/>
</dbReference>
<evidence type="ECO:0000256" key="6">
    <source>
        <dbReference type="ARBA" id="ARBA00022737"/>
    </source>
</evidence>
<dbReference type="Pfam" id="PF07568">
    <property type="entry name" value="HisKA_2"/>
    <property type="match status" value="1"/>
</dbReference>
<dbReference type="KEGG" id="mhor:MSHOH_1063"/>
<dbReference type="AlphaFoldDB" id="A0A0E3S9X2"/>
<dbReference type="RefSeq" id="WP_052730735.1">
    <property type="nucleotide sequence ID" value="NZ_CP009516.1"/>
</dbReference>
<dbReference type="Pfam" id="PF08447">
    <property type="entry name" value="PAS_3"/>
    <property type="match status" value="1"/>
</dbReference>
<dbReference type="NCBIfam" id="TIGR00229">
    <property type="entry name" value="sensory_box"/>
    <property type="match status" value="2"/>
</dbReference>
<evidence type="ECO:0000256" key="3">
    <source>
        <dbReference type="ARBA" id="ARBA00022519"/>
    </source>
</evidence>
<evidence type="ECO:0000256" key="10">
    <source>
        <dbReference type="SAM" id="Coils"/>
    </source>
</evidence>
<evidence type="ECO:0000259" key="12">
    <source>
        <dbReference type="PROSITE" id="PS50112"/>
    </source>
</evidence>
<keyword evidence="15" id="KW-1185">Reference proteome</keyword>
<dbReference type="SMART" id="SM00086">
    <property type="entry name" value="PAC"/>
    <property type="match status" value="2"/>
</dbReference>
<dbReference type="InterPro" id="IPR013655">
    <property type="entry name" value="PAS_fold_3"/>
</dbReference>
<feature type="domain" description="Histidine kinase" evidence="11">
    <location>
        <begin position="855"/>
        <end position="1073"/>
    </location>
</feature>
<dbReference type="PROSITE" id="PS50113">
    <property type="entry name" value="PAC"/>
    <property type="match status" value="2"/>
</dbReference>
<dbReference type="SUPFAM" id="SSF55785">
    <property type="entry name" value="PYP-like sensor domain (PAS domain)"/>
    <property type="match status" value="2"/>
</dbReference>
<proteinExistence type="predicted"/>
<dbReference type="InterPro" id="IPR003594">
    <property type="entry name" value="HATPase_dom"/>
</dbReference>
<dbReference type="SMART" id="SM00091">
    <property type="entry name" value="PAS"/>
    <property type="match status" value="2"/>
</dbReference>
<dbReference type="GO" id="GO:0000160">
    <property type="term" value="P:phosphorelay signal transduction system"/>
    <property type="evidence" value="ECO:0007669"/>
    <property type="project" value="UniProtKB-KW"/>
</dbReference>
<keyword evidence="9" id="KW-0472">Membrane</keyword>
<name>A0A0E3S9X2_9EURY</name>
<dbReference type="Gene3D" id="3.30.565.10">
    <property type="entry name" value="Histidine kinase-like ATPase, C-terminal domain"/>
    <property type="match status" value="1"/>
</dbReference>
<keyword evidence="10" id="KW-0175">Coiled coil</keyword>
<dbReference type="InterPro" id="IPR003018">
    <property type="entry name" value="GAF"/>
</dbReference>
<dbReference type="InterPro" id="IPR000700">
    <property type="entry name" value="PAS-assoc_C"/>
</dbReference>
<dbReference type="PATRIC" id="fig|1434110.4.peg.1320"/>
<dbReference type="SUPFAM" id="SSF55874">
    <property type="entry name" value="ATPase domain of HSP90 chaperone/DNA topoisomerase II/histidine kinase"/>
    <property type="match status" value="1"/>
</dbReference>
<dbReference type="STRING" id="1434110.MSHOH_1063"/>
<dbReference type="CDD" id="cd00130">
    <property type="entry name" value="PAS"/>
    <property type="match status" value="2"/>
</dbReference>
<keyword evidence="6" id="KW-0677">Repeat</keyword>
<accession>A0A0E3S9X2</accession>
<dbReference type="SMART" id="SM00387">
    <property type="entry name" value="HATPase_c"/>
    <property type="match status" value="1"/>
</dbReference>
<evidence type="ECO:0000256" key="1">
    <source>
        <dbReference type="ARBA" id="ARBA00004429"/>
    </source>
</evidence>
<dbReference type="InterPro" id="IPR029016">
    <property type="entry name" value="GAF-like_dom_sf"/>
</dbReference>
<dbReference type="InterPro" id="IPR005467">
    <property type="entry name" value="His_kinase_dom"/>
</dbReference>
<keyword evidence="3" id="KW-0997">Cell inner membrane</keyword>
<dbReference type="Gene3D" id="3.30.450.20">
    <property type="entry name" value="PAS domain"/>
    <property type="match status" value="2"/>
</dbReference>
<dbReference type="Gene3D" id="2.10.70.100">
    <property type="match status" value="1"/>
</dbReference>
<evidence type="ECO:0000256" key="5">
    <source>
        <dbReference type="ARBA" id="ARBA00022692"/>
    </source>
</evidence>
<gene>
    <name evidence="14" type="ORF">MSHOH_1063</name>
</gene>
<dbReference type="InterPro" id="IPR000014">
    <property type="entry name" value="PAS"/>
</dbReference>
<dbReference type="InterPro" id="IPR035965">
    <property type="entry name" value="PAS-like_dom_sf"/>
</dbReference>
<keyword evidence="4" id="KW-0808">Transferase</keyword>
<feature type="domain" description="PAC" evidence="13">
    <location>
        <begin position="643"/>
        <end position="695"/>
    </location>
</feature>
<dbReference type="PROSITE" id="PS50109">
    <property type="entry name" value="HIS_KIN"/>
    <property type="match status" value="1"/>
</dbReference>
<evidence type="ECO:0000256" key="7">
    <source>
        <dbReference type="ARBA" id="ARBA00022741"/>
    </source>
</evidence>
<dbReference type="InterPro" id="IPR036890">
    <property type="entry name" value="HATPase_C_sf"/>
</dbReference>
<dbReference type="PROSITE" id="PS50112">
    <property type="entry name" value="PAS"/>
    <property type="match status" value="1"/>
</dbReference>
<dbReference type="Pfam" id="PF14417">
    <property type="entry name" value="MEDS"/>
    <property type="match status" value="1"/>
</dbReference>
<evidence type="ECO:0000256" key="8">
    <source>
        <dbReference type="ARBA" id="ARBA00022989"/>
    </source>
</evidence>
<evidence type="ECO:0000259" key="11">
    <source>
        <dbReference type="PROSITE" id="PS50109"/>
    </source>
</evidence>
<evidence type="ECO:0000313" key="15">
    <source>
        <dbReference type="Proteomes" id="UP000033101"/>
    </source>
</evidence>
<sequence>MIESRRSSGIDIIGDVTWGTHFCQFYDAKEDLIEILVPYFKAGLENNEFCIWVTSEPLGAEEAKGVLRTAVPDLDAYLKKGQIEITPYNDWYVKEGGFSSQRISNSWIEKLNHALESGFGGLRLSENFSWLEKKDWNDFIDYMRKMDDTIGNYRMVALGSYSVDKYNAARIIEVTSGHQFSLIKREGKWERIDNFGRKKAEETAAIHVARDINERKQEEHRIRRCNSILDGINRIFGSVVKAKTEELGNECLSVVMELTDSQLGFVGEMGADGLLHDIAIREMKRDQCLMSDETGYLRPPGNFVLHGLYGHVVNSGKGFFTNDPQSHPCSIGLPPGHPSLISFLGVPLIQDGKTIGVLAVANREDGYSCEQQEDLEAIAPAVIQVLQRKKAETEQARAEEALREKESRKDFLLELGGRIRELADAERITAIASELLGRYMNASGVVYCEIDPTGKYSNVWADWTDGTVPSTVGRYSMDDFGIGDLYRQGHIRRTDDVKANFKDSEVAEHCALKIRASIGVPRLKGGRLTSVLAVHSSKPHHWTDAEIELVREVGDRIFTEIERARAEKALRESERRYRAVIENSKDAIIVTDPEGERNILSVNPAAAEMFGWAEQEMIGLTQKHILDMDDPHPEAAVYEILSPDLTRSTYKRRDGTVFIGELASGYFTQANGKRYAVSIIRDITKREQAEEVLKEAYDILEKKVKERTAELEEAYKALLENERRLSEVQKMAHIGIWDWDLVTNQKYWSEEMYRIYGCNPQGSSLPYNEFLNCIHPHDRDFVDNATKEALKGKPYAIDFRIVLANGEERIIHSRGEAVFNEKNTPVRIRGAVLDITERKRAERALAKIEIARKKEIHHRIKNNLQVISSLLDLQAEKFNNKEYIKDSEVLEAFRESQNRVMSIALIHEELHEVGGEDVLNFSLYLGKLVDKLFLTYRLGDIDISLNADMEENLFFDMDTAIPLGIIINELISNSLKHAFIGRDKGEIRITLRREETGKIVSPMEESKSEGCKSANFILAVSDNGVGIPENLDTKDLDSLGFQLVVSLVDQLNGKLTLKRNNGTEFTIRFTATEKMKAGV</sequence>
<dbReference type="Pfam" id="PF02518">
    <property type="entry name" value="HATPase_c"/>
    <property type="match status" value="1"/>
</dbReference>
<dbReference type="GO" id="GO:0005886">
    <property type="term" value="C:plasma membrane"/>
    <property type="evidence" value="ECO:0007669"/>
    <property type="project" value="UniProtKB-SubCell"/>
</dbReference>
<dbReference type="GO" id="GO:0006355">
    <property type="term" value="P:regulation of DNA-templated transcription"/>
    <property type="evidence" value="ECO:0007669"/>
    <property type="project" value="InterPro"/>
</dbReference>
<keyword evidence="7" id="KW-0547">Nucleotide-binding</keyword>
<dbReference type="PANTHER" id="PTHR43065:SF23">
    <property type="entry name" value="SENSOR HISTIDINE KINASE PDTAS"/>
    <property type="match status" value="1"/>
</dbReference>
<evidence type="ECO:0000256" key="9">
    <source>
        <dbReference type="ARBA" id="ARBA00023136"/>
    </source>
</evidence>
<organism evidence="14 15">
    <name type="scientific">Methanosarcina horonobensis HB-1 = JCM 15518</name>
    <dbReference type="NCBI Taxonomy" id="1434110"/>
    <lineage>
        <taxon>Archaea</taxon>
        <taxon>Methanobacteriati</taxon>
        <taxon>Methanobacteriota</taxon>
        <taxon>Stenosarchaea group</taxon>
        <taxon>Methanomicrobia</taxon>
        <taxon>Methanosarcinales</taxon>
        <taxon>Methanosarcinaceae</taxon>
        <taxon>Methanosarcina</taxon>
    </lineage>
</organism>
<dbReference type="HOGENOM" id="CLU_000445_114_57_2"/>
<dbReference type="EMBL" id="CP009516">
    <property type="protein sequence ID" value="AKB77546.1"/>
    <property type="molecule type" value="Genomic_DNA"/>
</dbReference>
<dbReference type="SUPFAM" id="SSF55781">
    <property type="entry name" value="GAF domain-like"/>
    <property type="match status" value="2"/>
</dbReference>
<feature type="domain" description="PAC" evidence="13">
    <location>
        <begin position="795"/>
        <end position="847"/>
    </location>
</feature>
<feature type="coiled-coil region" evidence="10">
    <location>
        <begin position="383"/>
        <end position="415"/>
    </location>
</feature>
<protein>
    <submittedName>
        <fullName evidence="14">Sensory transduction histidine kinase</fullName>
    </submittedName>
</protein>
<dbReference type="Proteomes" id="UP000033101">
    <property type="component" value="Chromosome"/>
</dbReference>
<dbReference type="GeneID" id="25419388"/>
<evidence type="ECO:0000256" key="2">
    <source>
        <dbReference type="ARBA" id="ARBA00022475"/>
    </source>
</evidence>
<feature type="domain" description="PAS" evidence="12">
    <location>
        <begin position="573"/>
        <end position="648"/>
    </location>
</feature>
<dbReference type="InterPro" id="IPR025847">
    <property type="entry name" value="MEDS_domain"/>
</dbReference>
<evidence type="ECO:0000259" key="13">
    <source>
        <dbReference type="PROSITE" id="PS50113"/>
    </source>
</evidence>
<comment type="subcellular location">
    <subcellularLocation>
        <location evidence="1">Cell inner membrane</location>
        <topology evidence="1">Multi-pass membrane protein</topology>
    </subcellularLocation>
</comment>
<dbReference type="Pfam" id="PF13185">
    <property type="entry name" value="GAF_2"/>
    <property type="match status" value="1"/>
</dbReference>
<keyword evidence="2" id="KW-1003">Cell membrane</keyword>
<dbReference type="OrthoDB" id="134017at2157"/>
<keyword evidence="14" id="KW-0418">Kinase</keyword>
<dbReference type="InterPro" id="IPR011495">
    <property type="entry name" value="Sig_transdc_His_kin_sub2_dim/P"/>
</dbReference>
<dbReference type="Gene3D" id="3.30.450.40">
    <property type="match status" value="2"/>
</dbReference>
<dbReference type="FunFam" id="2.10.70.100:FF:000001">
    <property type="entry name" value="Sensory transduction histidine kinase"/>
    <property type="match status" value="1"/>
</dbReference>
<reference evidence="14 15" key="1">
    <citation type="submission" date="2014-07" db="EMBL/GenBank/DDBJ databases">
        <title>Methanogenic archaea and the global carbon cycle.</title>
        <authorList>
            <person name="Henriksen J.R."/>
            <person name="Luke J."/>
            <person name="Reinhart S."/>
            <person name="Benedict M.N."/>
            <person name="Youngblut N.D."/>
            <person name="Metcalf M.E."/>
            <person name="Whitaker R.J."/>
            <person name="Metcalf W.W."/>
        </authorList>
    </citation>
    <scope>NUCLEOTIDE SEQUENCE [LARGE SCALE GENOMIC DNA]</scope>
    <source>
        <strain evidence="14 15">HB-1</strain>
    </source>
</reference>